<dbReference type="Proteomes" id="UP000079169">
    <property type="component" value="Unplaced"/>
</dbReference>
<dbReference type="PANTHER" id="PTHR39953:SF1">
    <property type="entry name" value="RE54151P"/>
    <property type="match status" value="1"/>
</dbReference>
<dbReference type="RefSeq" id="XP_008469513.2">
    <property type="nucleotide sequence ID" value="XM_008471291.2"/>
</dbReference>
<dbReference type="PANTHER" id="PTHR39953">
    <property type="entry name" value="RE54151P"/>
    <property type="match status" value="1"/>
</dbReference>
<gene>
    <name evidence="7" type="primary">LOC103506868</name>
</gene>
<dbReference type="InterPro" id="IPR011335">
    <property type="entry name" value="Restrct_endonuc-II-like"/>
</dbReference>
<evidence type="ECO:0000256" key="5">
    <source>
        <dbReference type="SAM" id="MobiDB-lite"/>
    </source>
</evidence>
<dbReference type="GO" id="GO:0004519">
    <property type="term" value="F:endonuclease activity"/>
    <property type="evidence" value="ECO:0007669"/>
    <property type="project" value="UniProtKB-KW"/>
</dbReference>
<dbReference type="Gene3D" id="3.90.320.10">
    <property type="match status" value="1"/>
</dbReference>
<evidence type="ECO:0000256" key="1">
    <source>
        <dbReference type="ARBA" id="ARBA00022722"/>
    </source>
</evidence>
<keyword evidence="4" id="KW-0269">Exonuclease</keyword>
<keyword evidence="3" id="KW-0378">Hydrolase</keyword>
<evidence type="ECO:0000256" key="3">
    <source>
        <dbReference type="ARBA" id="ARBA00022801"/>
    </source>
</evidence>
<sequence length="425" mass="48293">MDQGFVECNSTNIPKLDVNMLFEFANKNASGEGAGSSKEQRSARPNYGDKAIGRVQLRRDGSMCTVKGRITPEHRLRATPYNVICVIDEENEEIIDAQCEDCPASEGGCKHKIAFLMWIHRRSEEPSPMEIQSYWKKSTLSSAGLAPLLLSSISKRKEPEPSCSIGERETFMKKVLEKCPNDVAANVVHRVEANTVDIHKIIQTCSTFNELENKIKNNLYDSMILDVEKKTREQSDCPLWHIVRYGRVTASKFYSVAHCKAEDGTLLNSMLGEKVKSTTAMVRGSQLEDEVFKLVKNKLPDMRKCGVFLNNMLGEKVKSTTAMVRGSQLEDELSIKERMYIVYAETFYQIGHVIRMVQPKFNLQIQLQMAICKKQKGFFIVADPGFETNSVFTLVEVKYDHVLIQTYVKKALEYYEKCVFPYLKG</sequence>
<evidence type="ECO:0000256" key="2">
    <source>
        <dbReference type="ARBA" id="ARBA00022759"/>
    </source>
</evidence>
<evidence type="ECO:0000313" key="6">
    <source>
        <dbReference type="Proteomes" id="UP000079169"/>
    </source>
</evidence>
<dbReference type="SUPFAM" id="SSF52980">
    <property type="entry name" value="Restriction endonuclease-like"/>
    <property type="match status" value="1"/>
</dbReference>
<dbReference type="GO" id="GO:0004527">
    <property type="term" value="F:exonuclease activity"/>
    <property type="evidence" value="ECO:0007669"/>
    <property type="project" value="UniProtKB-KW"/>
</dbReference>
<dbReference type="InterPro" id="IPR011604">
    <property type="entry name" value="PDDEXK-like_dom_sf"/>
</dbReference>
<keyword evidence="6" id="KW-1185">Reference proteome</keyword>
<name>A0A1S3CX42_DIACI</name>
<accession>A0A1S3CX42</accession>
<dbReference type="PaxDb" id="121845-A0A1S3CX42"/>
<dbReference type="KEGG" id="dci:103506868"/>
<dbReference type="GeneID" id="103506868"/>
<dbReference type="AlphaFoldDB" id="A0A1S3CX42"/>
<evidence type="ECO:0000256" key="4">
    <source>
        <dbReference type="ARBA" id="ARBA00022839"/>
    </source>
</evidence>
<organism evidence="6 7">
    <name type="scientific">Diaphorina citri</name>
    <name type="common">Asian citrus psyllid</name>
    <dbReference type="NCBI Taxonomy" id="121845"/>
    <lineage>
        <taxon>Eukaryota</taxon>
        <taxon>Metazoa</taxon>
        <taxon>Ecdysozoa</taxon>
        <taxon>Arthropoda</taxon>
        <taxon>Hexapoda</taxon>
        <taxon>Insecta</taxon>
        <taxon>Pterygota</taxon>
        <taxon>Neoptera</taxon>
        <taxon>Paraneoptera</taxon>
        <taxon>Hemiptera</taxon>
        <taxon>Sternorrhyncha</taxon>
        <taxon>Psylloidea</taxon>
        <taxon>Psyllidae</taxon>
        <taxon>Diaphorininae</taxon>
        <taxon>Diaphorina</taxon>
    </lineage>
</organism>
<reference evidence="7" key="1">
    <citation type="submission" date="2025-08" db="UniProtKB">
        <authorList>
            <consortium name="RefSeq"/>
        </authorList>
    </citation>
    <scope>IDENTIFICATION</scope>
</reference>
<dbReference type="GO" id="GO:0006281">
    <property type="term" value="P:DNA repair"/>
    <property type="evidence" value="ECO:0007669"/>
    <property type="project" value="UniProtKB-ARBA"/>
</dbReference>
<protein>
    <submittedName>
        <fullName evidence="7">Uncharacterized protein LOC103506868</fullName>
    </submittedName>
</protein>
<keyword evidence="2" id="KW-0255">Endonuclease</keyword>
<proteinExistence type="predicted"/>
<dbReference type="Pfam" id="PF01771">
    <property type="entry name" value="Viral_alk_exo"/>
    <property type="match status" value="1"/>
</dbReference>
<feature type="region of interest" description="Disordered" evidence="5">
    <location>
        <begin position="29"/>
        <end position="48"/>
    </location>
</feature>
<keyword evidence="1" id="KW-0540">Nuclease</keyword>
<evidence type="ECO:0000313" key="7">
    <source>
        <dbReference type="RefSeq" id="XP_008469513.2"/>
    </source>
</evidence>
<dbReference type="InterPro" id="IPR034720">
    <property type="entry name" value="Viral_alk_exo"/>
</dbReference>